<sequence length="144" mass="16321">MIIPLHGITWIGGVLKNHGWVILCTFAASLGIRDSNEAKFMAIVFALETSMEQPWLTDTNILLAVDMVEHLKKGIGSEGQIVHVEDICARKAIHAEMLIELSEKTKFALKCIGVSKLYSHRVQIQYECKYTMYNQELLDEVKEE</sequence>
<dbReference type="GO" id="GO:0036297">
    <property type="term" value="P:interstrand cross-link repair"/>
    <property type="evidence" value="ECO:0007669"/>
    <property type="project" value="TreeGrafter"/>
</dbReference>
<accession>A0AAN9E2A4</accession>
<organism evidence="1 2">
    <name type="scientific">Crotalaria pallida</name>
    <name type="common">Smooth rattlebox</name>
    <name type="synonym">Crotalaria striata</name>
    <dbReference type="NCBI Taxonomy" id="3830"/>
    <lineage>
        <taxon>Eukaryota</taxon>
        <taxon>Viridiplantae</taxon>
        <taxon>Streptophyta</taxon>
        <taxon>Embryophyta</taxon>
        <taxon>Tracheophyta</taxon>
        <taxon>Spermatophyta</taxon>
        <taxon>Magnoliopsida</taxon>
        <taxon>eudicotyledons</taxon>
        <taxon>Gunneridae</taxon>
        <taxon>Pentapetalae</taxon>
        <taxon>rosids</taxon>
        <taxon>fabids</taxon>
        <taxon>Fabales</taxon>
        <taxon>Fabaceae</taxon>
        <taxon>Papilionoideae</taxon>
        <taxon>50 kb inversion clade</taxon>
        <taxon>genistoids sensu lato</taxon>
        <taxon>core genistoids</taxon>
        <taxon>Crotalarieae</taxon>
        <taxon>Crotalaria</taxon>
    </lineage>
</organism>
<gene>
    <name evidence="1" type="ORF">RIF29_39993</name>
</gene>
<dbReference type="GO" id="GO:0005634">
    <property type="term" value="C:nucleus"/>
    <property type="evidence" value="ECO:0007669"/>
    <property type="project" value="TreeGrafter"/>
</dbReference>
<keyword evidence="2" id="KW-1185">Reference proteome</keyword>
<proteinExistence type="predicted"/>
<dbReference type="GO" id="GO:0006289">
    <property type="term" value="P:nucleotide-excision repair"/>
    <property type="evidence" value="ECO:0007669"/>
    <property type="project" value="TreeGrafter"/>
</dbReference>
<dbReference type="AlphaFoldDB" id="A0AAN9E2A4"/>
<dbReference type="EMBL" id="JAYWIO010000008">
    <property type="protein sequence ID" value="KAK7245158.1"/>
    <property type="molecule type" value="Genomic_DNA"/>
</dbReference>
<dbReference type="Proteomes" id="UP001372338">
    <property type="component" value="Unassembled WGS sequence"/>
</dbReference>
<evidence type="ECO:0000313" key="2">
    <source>
        <dbReference type="Proteomes" id="UP001372338"/>
    </source>
</evidence>
<dbReference type="GO" id="GO:0043138">
    <property type="term" value="F:3'-5' DNA helicase activity"/>
    <property type="evidence" value="ECO:0007669"/>
    <property type="project" value="TreeGrafter"/>
</dbReference>
<comment type="caution">
    <text evidence="1">The sequence shown here is derived from an EMBL/GenBank/DDBJ whole genome shotgun (WGS) entry which is preliminary data.</text>
</comment>
<dbReference type="PANTHER" id="PTHR47957:SF3">
    <property type="entry name" value="ATP-DEPENDENT HELICASE HRQ1"/>
    <property type="match status" value="1"/>
</dbReference>
<name>A0AAN9E2A4_CROPI</name>
<evidence type="ECO:0000313" key="1">
    <source>
        <dbReference type="EMBL" id="KAK7245158.1"/>
    </source>
</evidence>
<reference evidence="1 2" key="1">
    <citation type="submission" date="2024-01" db="EMBL/GenBank/DDBJ databases">
        <title>The genomes of 5 underutilized Papilionoideae crops provide insights into root nodulation and disease resistanc.</title>
        <authorList>
            <person name="Yuan L."/>
        </authorList>
    </citation>
    <scope>NUCLEOTIDE SEQUENCE [LARGE SCALE GENOMIC DNA]</scope>
    <source>
        <strain evidence="1">ZHUSHIDOU_FW_LH</strain>
        <tissue evidence="1">Leaf</tissue>
    </source>
</reference>
<dbReference type="PANTHER" id="PTHR47957">
    <property type="entry name" value="ATP-DEPENDENT HELICASE HRQ1"/>
    <property type="match status" value="1"/>
</dbReference>
<protein>
    <submittedName>
        <fullName evidence="1">Uncharacterized protein</fullName>
    </submittedName>
</protein>